<proteinExistence type="predicted"/>
<evidence type="ECO:0000313" key="2">
    <source>
        <dbReference type="Proteomes" id="UP000245124"/>
    </source>
</evidence>
<dbReference type="Proteomes" id="UP000245124">
    <property type="component" value="Unassembled WGS sequence"/>
</dbReference>
<reference evidence="1 2" key="1">
    <citation type="submission" date="2017-06" db="EMBL/GenBank/DDBJ databases">
        <title>Genome sequencing of cyanobaciteial culture collection at National Institute for Environmental Studies (NIES).</title>
        <authorList>
            <person name="Hirose Y."/>
            <person name="Shimura Y."/>
            <person name="Fujisawa T."/>
            <person name="Nakamura Y."/>
            <person name="Kawachi M."/>
        </authorList>
    </citation>
    <scope>NUCLEOTIDE SEQUENCE [LARGE SCALE GENOMIC DNA]</scope>
    <source>
        <strain evidence="1 2">NIES-4072</strain>
    </source>
</reference>
<dbReference type="OrthoDB" id="484353at2"/>
<gene>
    <name evidence="1" type="ORF">NIES4072_31460</name>
</gene>
<dbReference type="RefSeq" id="WP_109009274.1">
    <property type="nucleotide sequence ID" value="NZ_BDUD01000001.1"/>
</dbReference>
<name>A0A2R5FPR9_NOSCO</name>
<dbReference type="EMBL" id="BDUD01000001">
    <property type="protein sequence ID" value="GBG19478.1"/>
    <property type="molecule type" value="Genomic_DNA"/>
</dbReference>
<dbReference type="Pfam" id="PF11300">
    <property type="entry name" value="DUF3102"/>
    <property type="match status" value="1"/>
</dbReference>
<dbReference type="InterPro" id="IPR021451">
    <property type="entry name" value="DUF3102"/>
</dbReference>
<organism evidence="1 2">
    <name type="scientific">Nostoc commune NIES-4072</name>
    <dbReference type="NCBI Taxonomy" id="2005467"/>
    <lineage>
        <taxon>Bacteria</taxon>
        <taxon>Bacillati</taxon>
        <taxon>Cyanobacteriota</taxon>
        <taxon>Cyanophyceae</taxon>
        <taxon>Nostocales</taxon>
        <taxon>Nostocaceae</taxon>
        <taxon>Nostoc</taxon>
    </lineage>
</organism>
<keyword evidence="2" id="KW-1185">Reference proteome</keyword>
<accession>A0A2R5FPR9</accession>
<comment type="caution">
    <text evidence="1">The sequence shown here is derived from an EMBL/GenBank/DDBJ whole genome shotgun (WGS) entry which is preliminary data.</text>
</comment>
<dbReference type="AlphaFoldDB" id="A0A2R5FPR9"/>
<evidence type="ECO:0000313" key="1">
    <source>
        <dbReference type="EMBL" id="GBG19478.1"/>
    </source>
</evidence>
<protein>
    <recommendedName>
        <fullName evidence="3">DUF3102 domain-containing protein</fullName>
    </recommendedName>
</protein>
<sequence>MNLLELANSINEVFKQSKQFYEAGIESFKLAIAADKEAGEMLIKVKSSLPYGQFGDWVSKNCDFTHRHANRLMLIAKNWEKIIATLDTRDESESLLPSLRTALALAAAEPKPEAPPPEPTPKYKVALKGHACYGETVEVKEELNKGDVLVCKTSKGEIPFLKKELIPESQLLESVDAEIIDVEVEDISEQLKEAIALVIEYLPEVELKAVLAASLSIGKEHLPSDAQSTAARLIGGQDLAILGQG</sequence>
<evidence type="ECO:0008006" key="3">
    <source>
        <dbReference type="Google" id="ProtNLM"/>
    </source>
</evidence>